<organism evidence="2 3">
    <name type="scientific">Paenibacillus terricola</name>
    <dbReference type="NCBI Taxonomy" id="2763503"/>
    <lineage>
        <taxon>Bacteria</taxon>
        <taxon>Bacillati</taxon>
        <taxon>Bacillota</taxon>
        <taxon>Bacilli</taxon>
        <taxon>Bacillales</taxon>
        <taxon>Paenibacillaceae</taxon>
        <taxon>Paenibacillus</taxon>
    </lineage>
</organism>
<sequence length="81" mass="9544">MTEKVTWNVDGIAELLLRVGQGAHEDFEKLLNRFEPLILKLVKEFDFQYHEDIKEELMIELFLAAKHFKPITTRNRGDSAR</sequence>
<name>A0ABR8MZF0_9BACL</name>
<protein>
    <submittedName>
        <fullName evidence="2">Helix-turn-helix domain-containing protein</fullName>
    </submittedName>
</protein>
<keyword evidence="3" id="KW-1185">Reference proteome</keyword>
<evidence type="ECO:0000313" key="3">
    <source>
        <dbReference type="Proteomes" id="UP000609346"/>
    </source>
</evidence>
<reference evidence="2 3" key="1">
    <citation type="submission" date="2020-09" db="EMBL/GenBank/DDBJ databases">
        <title>Paenibacillus sp. strain PR3 16S rRNA gene Genome sequencing and assembly.</title>
        <authorList>
            <person name="Kim J."/>
        </authorList>
    </citation>
    <scope>NUCLEOTIDE SEQUENCE [LARGE SCALE GENOMIC DNA]</scope>
    <source>
        <strain evidence="2 3">PR3</strain>
    </source>
</reference>
<feature type="domain" description="Helix-turn-helix conjugative transposon-like" evidence="1">
    <location>
        <begin position="22"/>
        <end position="69"/>
    </location>
</feature>
<proteinExistence type="predicted"/>
<dbReference type="Pfam" id="PF12645">
    <property type="entry name" value="HTH_16"/>
    <property type="match status" value="1"/>
</dbReference>
<evidence type="ECO:0000259" key="1">
    <source>
        <dbReference type="Pfam" id="PF12645"/>
    </source>
</evidence>
<accession>A0ABR8MZF0</accession>
<dbReference type="RefSeq" id="WP_191205575.1">
    <property type="nucleotide sequence ID" value="NZ_JACXZA010000005.1"/>
</dbReference>
<dbReference type="EMBL" id="JACXZA010000005">
    <property type="protein sequence ID" value="MBD3921312.1"/>
    <property type="molecule type" value="Genomic_DNA"/>
</dbReference>
<evidence type="ECO:0000313" key="2">
    <source>
        <dbReference type="EMBL" id="MBD3921312.1"/>
    </source>
</evidence>
<comment type="caution">
    <text evidence="2">The sequence shown here is derived from an EMBL/GenBank/DDBJ whole genome shotgun (WGS) entry which is preliminary data.</text>
</comment>
<gene>
    <name evidence="2" type="ORF">H8B09_21265</name>
</gene>
<dbReference type="Proteomes" id="UP000609346">
    <property type="component" value="Unassembled WGS sequence"/>
</dbReference>
<dbReference type="InterPro" id="IPR024760">
    <property type="entry name" value="HTH_dom_conjug_TS-like"/>
</dbReference>